<evidence type="ECO:0000313" key="1">
    <source>
        <dbReference type="EMBL" id="KAK1404080.1"/>
    </source>
</evidence>
<dbReference type="EMBL" id="JAUIZM010000001">
    <property type="protein sequence ID" value="KAK1404080.1"/>
    <property type="molecule type" value="Genomic_DNA"/>
</dbReference>
<evidence type="ECO:0000313" key="2">
    <source>
        <dbReference type="Proteomes" id="UP001237642"/>
    </source>
</evidence>
<name>A0AAD8JLC0_9APIA</name>
<proteinExistence type="predicted"/>
<gene>
    <name evidence="1" type="ORF">POM88_003685</name>
</gene>
<dbReference type="Proteomes" id="UP001237642">
    <property type="component" value="Unassembled WGS sequence"/>
</dbReference>
<accession>A0AAD8JLC0</accession>
<reference evidence="1" key="2">
    <citation type="submission" date="2023-05" db="EMBL/GenBank/DDBJ databases">
        <authorList>
            <person name="Schelkunov M.I."/>
        </authorList>
    </citation>
    <scope>NUCLEOTIDE SEQUENCE</scope>
    <source>
        <strain evidence="1">Hsosn_3</strain>
        <tissue evidence="1">Leaf</tissue>
    </source>
</reference>
<dbReference type="AlphaFoldDB" id="A0AAD8JLC0"/>
<protein>
    <submittedName>
        <fullName evidence="1">Uncharacterized protein</fullName>
    </submittedName>
</protein>
<comment type="caution">
    <text evidence="1">The sequence shown here is derived from an EMBL/GenBank/DDBJ whole genome shotgun (WGS) entry which is preliminary data.</text>
</comment>
<sequence>MGVEMHNGQHCLRWIISNNIKLETFNCTTSQTLAFTSDATGKIIIKYSSKFSNWHPENTSVSDQLPISSTYDKLLNVFHRIVRWWPRERNSYASVLIWLCTCLSITVDVKLKFLP</sequence>
<keyword evidence="2" id="KW-1185">Reference proteome</keyword>
<organism evidence="1 2">
    <name type="scientific">Heracleum sosnowskyi</name>
    <dbReference type="NCBI Taxonomy" id="360622"/>
    <lineage>
        <taxon>Eukaryota</taxon>
        <taxon>Viridiplantae</taxon>
        <taxon>Streptophyta</taxon>
        <taxon>Embryophyta</taxon>
        <taxon>Tracheophyta</taxon>
        <taxon>Spermatophyta</taxon>
        <taxon>Magnoliopsida</taxon>
        <taxon>eudicotyledons</taxon>
        <taxon>Gunneridae</taxon>
        <taxon>Pentapetalae</taxon>
        <taxon>asterids</taxon>
        <taxon>campanulids</taxon>
        <taxon>Apiales</taxon>
        <taxon>Apiaceae</taxon>
        <taxon>Apioideae</taxon>
        <taxon>apioid superclade</taxon>
        <taxon>Tordylieae</taxon>
        <taxon>Tordyliinae</taxon>
        <taxon>Heracleum</taxon>
    </lineage>
</organism>
<reference evidence="1" key="1">
    <citation type="submission" date="2023-02" db="EMBL/GenBank/DDBJ databases">
        <title>Genome of toxic invasive species Heracleum sosnowskyi carries increased number of genes despite the absence of recent whole-genome duplications.</title>
        <authorList>
            <person name="Schelkunov M."/>
            <person name="Shtratnikova V."/>
            <person name="Makarenko M."/>
            <person name="Klepikova A."/>
            <person name="Omelchenko D."/>
            <person name="Novikova G."/>
            <person name="Obukhova E."/>
            <person name="Bogdanov V."/>
            <person name="Penin A."/>
            <person name="Logacheva M."/>
        </authorList>
    </citation>
    <scope>NUCLEOTIDE SEQUENCE</scope>
    <source>
        <strain evidence="1">Hsosn_3</strain>
        <tissue evidence="1">Leaf</tissue>
    </source>
</reference>